<evidence type="ECO:0000256" key="1">
    <source>
        <dbReference type="SAM" id="MobiDB-lite"/>
    </source>
</evidence>
<dbReference type="Proteomes" id="UP000026960">
    <property type="component" value="Chromosome 2"/>
</dbReference>
<keyword evidence="3" id="KW-1185">Reference proteome</keyword>
<dbReference type="PaxDb" id="65489-OBART02G13230.1"/>
<name>A0A0D3F3Y7_9ORYZ</name>
<proteinExistence type="predicted"/>
<evidence type="ECO:0000313" key="2">
    <source>
        <dbReference type="EnsemblPlants" id="OBART02G13230.1"/>
    </source>
</evidence>
<reference evidence="2" key="2">
    <citation type="submission" date="2015-03" db="UniProtKB">
        <authorList>
            <consortium name="EnsemblPlants"/>
        </authorList>
    </citation>
    <scope>IDENTIFICATION</scope>
</reference>
<dbReference type="EnsemblPlants" id="OBART02G13230.1">
    <property type="protein sequence ID" value="OBART02G13230.1"/>
    <property type="gene ID" value="OBART02G13230"/>
</dbReference>
<reference evidence="2" key="1">
    <citation type="journal article" date="2009" name="Rice">
        <title>De Novo Next Generation Sequencing of Plant Genomes.</title>
        <authorList>
            <person name="Rounsley S."/>
            <person name="Marri P.R."/>
            <person name="Yu Y."/>
            <person name="He R."/>
            <person name="Sisneros N."/>
            <person name="Goicoechea J.L."/>
            <person name="Lee S.J."/>
            <person name="Angelova A."/>
            <person name="Kudrna D."/>
            <person name="Luo M."/>
            <person name="Affourtit J."/>
            <person name="Desany B."/>
            <person name="Knight J."/>
            <person name="Niazi F."/>
            <person name="Egholm M."/>
            <person name="Wing R.A."/>
        </authorList>
    </citation>
    <scope>NUCLEOTIDE SEQUENCE [LARGE SCALE GENOMIC DNA]</scope>
    <source>
        <strain evidence="2">cv. IRGC 105608</strain>
    </source>
</reference>
<feature type="region of interest" description="Disordered" evidence="1">
    <location>
        <begin position="38"/>
        <end position="83"/>
    </location>
</feature>
<dbReference type="HOGENOM" id="CLU_2546188_0_0_1"/>
<feature type="compositionally biased region" description="Gly residues" evidence="1">
    <location>
        <begin position="10"/>
        <end position="19"/>
    </location>
</feature>
<organism evidence="2">
    <name type="scientific">Oryza barthii</name>
    <dbReference type="NCBI Taxonomy" id="65489"/>
    <lineage>
        <taxon>Eukaryota</taxon>
        <taxon>Viridiplantae</taxon>
        <taxon>Streptophyta</taxon>
        <taxon>Embryophyta</taxon>
        <taxon>Tracheophyta</taxon>
        <taxon>Spermatophyta</taxon>
        <taxon>Magnoliopsida</taxon>
        <taxon>Liliopsida</taxon>
        <taxon>Poales</taxon>
        <taxon>Poaceae</taxon>
        <taxon>BOP clade</taxon>
        <taxon>Oryzoideae</taxon>
        <taxon>Oryzeae</taxon>
        <taxon>Oryzinae</taxon>
        <taxon>Oryza</taxon>
    </lineage>
</organism>
<accession>A0A0D3F3Y7</accession>
<sequence>MGTRRRGADGASGGGGDGGEWWRQWRWVTCGGERGYSLRPSGGREGYERGAAPVGPAVVGREGGVQEGSRPRGGYRSESPMAG</sequence>
<protein>
    <submittedName>
        <fullName evidence="2">Uncharacterized protein</fullName>
    </submittedName>
</protein>
<feature type="region of interest" description="Disordered" evidence="1">
    <location>
        <begin position="1"/>
        <end position="21"/>
    </location>
</feature>
<evidence type="ECO:0000313" key="3">
    <source>
        <dbReference type="Proteomes" id="UP000026960"/>
    </source>
</evidence>
<dbReference type="AlphaFoldDB" id="A0A0D3F3Y7"/>
<dbReference type="Gramene" id="OBART02G13230.1">
    <property type="protein sequence ID" value="OBART02G13230.1"/>
    <property type="gene ID" value="OBART02G13230"/>
</dbReference>